<evidence type="ECO:0000313" key="3">
    <source>
        <dbReference type="Proteomes" id="UP000267289"/>
    </source>
</evidence>
<keyword evidence="1" id="KW-0812">Transmembrane</keyword>
<organism evidence="2 3">
    <name type="scientific">Mycobacterium innocens</name>
    <dbReference type="NCBI Taxonomy" id="2341083"/>
    <lineage>
        <taxon>Bacteria</taxon>
        <taxon>Bacillati</taxon>
        <taxon>Actinomycetota</taxon>
        <taxon>Actinomycetes</taxon>
        <taxon>Mycobacteriales</taxon>
        <taxon>Mycobacteriaceae</taxon>
        <taxon>Mycobacterium</taxon>
    </lineage>
</organism>
<reference evidence="2 3" key="1">
    <citation type="submission" date="2018-09" db="EMBL/GenBank/DDBJ databases">
        <authorList>
            <person name="Tagini F."/>
        </authorList>
    </citation>
    <scope>NUCLEOTIDE SEQUENCE [LARGE SCALE GENOMIC DNA]</scope>
    <source>
        <strain evidence="2 3">MK13</strain>
    </source>
</reference>
<evidence type="ECO:0000313" key="2">
    <source>
        <dbReference type="EMBL" id="VBA37490.1"/>
    </source>
</evidence>
<name>A0A498Q0M1_9MYCO</name>
<dbReference type="Pfam" id="PF26327">
    <property type="entry name" value="LpqS"/>
    <property type="match status" value="1"/>
</dbReference>
<dbReference type="EMBL" id="UPHQ01000067">
    <property type="protein sequence ID" value="VBA37490.1"/>
    <property type="molecule type" value="Genomic_DNA"/>
</dbReference>
<protein>
    <submittedName>
        <fullName evidence="2">Lipoprotein LpqS</fullName>
    </submittedName>
</protein>
<keyword evidence="2" id="KW-0449">Lipoprotein</keyword>
<proteinExistence type="predicted"/>
<dbReference type="InterPro" id="IPR058714">
    <property type="entry name" value="LpqS"/>
</dbReference>
<keyword evidence="1" id="KW-0472">Membrane</keyword>
<dbReference type="AlphaFoldDB" id="A0A498Q0M1"/>
<accession>A0A498Q0M1</accession>
<evidence type="ECO:0000256" key="1">
    <source>
        <dbReference type="SAM" id="Phobius"/>
    </source>
</evidence>
<keyword evidence="3" id="KW-1185">Reference proteome</keyword>
<sequence>MTLSRDSSRPVTACDGWIVGRQPIGLGTRRLASGVRPRRRRRGIVRLRNAVGLPRWRSLIVVAMVAFLVALVGHSAMLHSETNSPHPPHVLLSSVGGEFAVNIDHAHLFDGSLSECHNVFATAAVPRSATTLVERGVVSAVVAITAALANLVVSAGRGPPKGPLTILTGQDLLTRFCLARR</sequence>
<gene>
    <name evidence="2" type="primary">lpqS_4</name>
    <name evidence="2" type="ORF">LAUMK13_01661</name>
</gene>
<feature type="transmembrane region" description="Helical" evidence="1">
    <location>
        <begin position="136"/>
        <end position="153"/>
    </location>
</feature>
<dbReference type="Proteomes" id="UP000267289">
    <property type="component" value="Unassembled WGS sequence"/>
</dbReference>
<keyword evidence="1" id="KW-1133">Transmembrane helix</keyword>
<feature type="transmembrane region" description="Helical" evidence="1">
    <location>
        <begin position="56"/>
        <end position="77"/>
    </location>
</feature>